<organism evidence="2 3">
    <name type="scientific">candidate division WWE3 bacterium RIFOXYC1_FULL_39_7</name>
    <dbReference type="NCBI Taxonomy" id="1802643"/>
    <lineage>
        <taxon>Bacteria</taxon>
        <taxon>Katanobacteria</taxon>
    </lineage>
</organism>
<evidence type="ECO:0000256" key="1">
    <source>
        <dbReference type="SAM" id="Phobius"/>
    </source>
</evidence>
<evidence type="ECO:0000313" key="2">
    <source>
        <dbReference type="EMBL" id="OGC68327.1"/>
    </source>
</evidence>
<proteinExistence type="predicted"/>
<protein>
    <submittedName>
        <fullName evidence="2">Uncharacterized protein</fullName>
    </submittedName>
</protein>
<accession>A0A1F4WFV1</accession>
<dbReference type="AlphaFoldDB" id="A0A1F4WFV1"/>
<reference evidence="2 3" key="1">
    <citation type="journal article" date="2016" name="Nat. Commun.">
        <title>Thousands of microbial genomes shed light on interconnected biogeochemical processes in an aquifer system.</title>
        <authorList>
            <person name="Anantharaman K."/>
            <person name="Brown C.T."/>
            <person name="Hug L.A."/>
            <person name="Sharon I."/>
            <person name="Castelle C.J."/>
            <person name="Probst A.J."/>
            <person name="Thomas B.C."/>
            <person name="Singh A."/>
            <person name="Wilkins M.J."/>
            <person name="Karaoz U."/>
            <person name="Brodie E.L."/>
            <person name="Williams K.H."/>
            <person name="Hubbard S.S."/>
            <person name="Banfield J.F."/>
        </authorList>
    </citation>
    <scope>NUCLEOTIDE SEQUENCE [LARGE SCALE GENOMIC DNA]</scope>
</reference>
<keyword evidence="1" id="KW-0472">Membrane</keyword>
<keyword evidence="1" id="KW-0812">Transmembrane</keyword>
<dbReference type="Proteomes" id="UP000179113">
    <property type="component" value="Unassembled WGS sequence"/>
</dbReference>
<keyword evidence="1" id="KW-1133">Transmembrane helix</keyword>
<dbReference type="EMBL" id="MEWA01000049">
    <property type="protein sequence ID" value="OGC68327.1"/>
    <property type="molecule type" value="Genomic_DNA"/>
</dbReference>
<gene>
    <name evidence="2" type="ORF">A2415_04565</name>
</gene>
<comment type="caution">
    <text evidence="2">The sequence shown here is derived from an EMBL/GenBank/DDBJ whole genome shotgun (WGS) entry which is preliminary data.</text>
</comment>
<evidence type="ECO:0000313" key="3">
    <source>
        <dbReference type="Proteomes" id="UP000179113"/>
    </source>
</evidence>
<feature type="transmembrane region" description="Helical" evidence="1">
    <location>
        <begin position="136"/>
        <end position="157"/>
    </location>
</feature>
<name>A0A1F4WFV1_UNCKA</name>
<sequence length="160" mass="18566">MKILKLEGLEWKVEADHTHALIFSKFKKKGIVETELIEREGTPEELIKFMEGKKCRILHAWNIKHLSWEVLLKDGITKHRRTKTIQAEGIDGQGRKYTEDNKELPDNPENTLVDSQTDKLKRNVAEFGKTAWLKTYLLITALVALIITLIVSAVKYIKRW</sequence>